<dbReference type="SUPFAM" id="SSF56672">
    <property type="entry name" value="DNA/RNA polymerases"/>
    <property type="match status" value="1"/>
</dbReference>
<evidence type="ECO:0000313" key="5">
    <source>
        <dbReference type="EMBL" id="GJT00168.1"/>
    </source>
</evidence>
<proteinExistence type="predicted"/>
<dbReference type="InterPro" id="IPR039537">
    <property type="entry name" value="Retrotran_Ty1/copia-like"/>
</dbReference>
<keyword evidence="1" id="KW-0479">Metal-binding</keyword>
<keyword evidence="6" id="KW-1185">Reference proteome</keyword>
<dbReference type="InterPro" id="IPR043502">
    <property type="entry name" value="DNA/RNA_pol_sf"/>
</dbReference>
<evidence type="ECO:0000259" key="4">
    <source>
        <dbReference type="PROSITE" id="PS50994"/>
    </source>
</evidence>
<reference evidence="5" key="2">
    <citation type="submission" date="2022-01" db="EMBL/GenBank/DDBJ databases">
        <authorList>
            <person name="Yamashiro T."/>
            <person name="Shiraishi A."/>
            <person name="Satake H."/>
            <person name="Nakayama K."/>
        </authorList>
    </citation>
    <scope>NUCLEOTIDE SEQUENCE</scope>
</reference>
<dbReference type="Pfam" id="PF25597">
    <property type="entry name" value="SH3_retrovirus"/>
    <property type="match status" value="1"/>
</dbReference>
<evidence type="ECO:0000313" key="6">
    <source>
        <dbReference type="Proteomes" id="UP001151760"/>
    </source>
</evidence>
<comment type="caution">
    <text evidence="5">The sequence shown here is derived from an EMBL/GenBank/DDBJ whole genome shotgun (WGS) entry which is preliminary data.</text>
</comment>
<dbReference type="InterPro" id="IPR036397">
    <property type="entry name" value="RNaseH_sf"/>
</dbReference>
<dbReference type="InterPro" id="IPR057670">
    <property type="entry name" value="SH3_retrovirus"/>
</dbReference>
<dbReference type="Gene3D" id="3.30.420.10">
    <property type="entry name" value="Ribonuclease H-like superfamily/Ribonuclease H"/>
    <property type="match status" value="2"/>
</dbReference>
<sequence>MKDKVVQNNSQVKIKQKEVEDNCRISSIANKTKSITACNDSLKSNTSNVNVICATCSKCVFNSDHDACVSKFLNDVNARSKMPQVVLIRTRKPIRKTNQSVSTHPKKIVASDSTIQKSKSYYRMLYEKTSKTWTWWIEKQCPSRYQWIPKTKMKWVPKIRNENVNTSISPTIDNASRIANVLKLTNDLGSNLSNIPSSSNSLTDYTNHPIHYLVQGNIMIKRIYYVEGLNHNLFSVDQFSDADMENDIVNGLPKLKFVKDQLYSSCEMGKEKQSSLKSLTVTRSKKRLDFLHMDLCGPMRIKTINGKKYILVIVDDYSRYTWTLFLRSKDETPETLHAYFKEEGIEHQTSTPRSPEQNDVVEIQNRTLVEAARTMLSASKLPLFFWAEAIATACYTQNKSLIIHRHEKTPYHIINERKPSLKYLYIFCCTCYLVRDGENLDKIKEKGDPCIFLGYSTTSKGYRVYNKRTRLIVESIHLNFDEIKEMIIQDHNNEPSSLNLVPNVSPPSNTDATSLLLFSPLFEEYFTAGNQSVSKSSALSNNSTQQDTQPTTNVQPTTESSTPTTNVNAEENNTDQAADAQFVPYEFFNPFCTPVQEVAESSSHNVDNLNMHTFYQRHQSNYRWTKNHPLEQVCENPSKPVQIRRQLATDPEMCMFVLTELVDKPFGKTGIKLKWLWKNKRDEDNTVIRNKPQLVAKGYAQEEGNNFEESFAPVARLEAVWIFIAYAAHKSFPIYQMDIKTAFLNGPLNEEVYVAQPDGFVDPDHPEKVYHLRKALYGLKRALRAWYLELSIFLKYKGFIKDADHAGCLDIRKSTYGGIQFLGEKLLSWMSKKQEYTAMSTTEADRILLYYDSQSAKAISCNSVQHSRTKHINVRYHFVKEQVERGIIELYFVRTEYQLADMFKKALS</sequence>
<dbReference type="PANTHER" id="PTHR42648:SF18">
    <property type="entry name" value="RETROTRANSPOSON, UNCLASSIFIED-LIKE PROTEIN"/>
    <property type="match status" value="1"/>
</dbReference>
<evidence type="ECO:0000256" key="2">
    <source>
        <dbReference type="ARBA" id="ARBA00022801"/>
    </source>
</evidence>
<feature type="compositionally biased region" description="Low complexity" evidence="3">
    <location>
        <begin position="534"/>
        <end position="543"/>
    </location>
</feature>
<reference evidence="5" key="1">
    <citation type="journal article" date="2022" name="Int. J. Mol. Sci.">
        <title>Draft Genome of Tanacetum Coccineum: Genomic Comparison of Closely Related Tanacetum-Family Plants.</title>
        <authorList>
            <person name="Yamashiro T."/>
            <person name="Shiraishi A."/>
            <person name="Nakayama K."/>
            <person name="Satake H."/>
        </authorList>
    </citation>
    <scope>NUCLEOTIDE SEQUENCE</scope>
</reference>
<dbReference type="InterPro" id="IPR001584">
    <property type="entry name" value="Integrase_cat-core"/>
</dbReference>
<dbReference type="InterPro" id="IPR012337">
    <property type="entry name" value="RNaseH-like_sf"/>
</dbReference>
<gene>
    <name evidence="5" type="ORF">Tco_0821337</name>
</gene>
<dbReference type="EMBL" id="BQNB010012174">
    <property type="protein sequence ID" value="GJT00168.1"/>
    <property type="molecule type" value="Genomic_DNA"/>
</dbReference>
<feature type="domain" description="Integrase catalytic" evidence="4">
    <location>
        <begin position="298"/>
        <end position="418"/>
    </location>
</feature>
<evidence type="ECO:0000256" key="1">
    <source>
        <dbReference type="ARBA" id="ARBA00022723"/>
    </source>
</evidence>
<keyword evidence="2" id="KW-0378">Hydrolase</keyword>
<name>A0ABQ5AGB0_9ASTR</name>
<dbReference type="PROSITE" id="PS50994">
    <property type="entry name" value="INTEGRASE"/>
    <property type="match status" value="1"/>
</dbReference>
<dbReference type="PANTHER" id="PTHR42648">
    <property type="entry name" value="TRANSPOSASE, PUTATIVE-RELATED"/>
    <property type="match status" value="1"/>
</dbReference>
<evidence type="ECO:0000256" key="3">
    <source>
        <dbReference type="SAM" id="MobiDB-lite"/>
    </source>
</evidence>
<feature type="region of interest" description="Disordered" evidence="3">
    <location>
        <begin position="534"/>
        <end position="569"/>
    </location>
</feature>
<protein>
    <submittedName>
        <fullName evidence="5">Retrovirus-related pol polyprotein from transposon TNT 1-94</fullName>
    </submittedName>
</protein>
<organism evidence="5 6">
    <name type="scientific">Tanacetum coccineum</name>
    <dbReference type="NCBI Taxonomy" id="301880"/>
    <lineage>
        <taxon>Eukaryota</taxon>
        <taxon>Viridiplantae</taxon>
        <taxon>Streptophyta</taxon>
        <taxon>Embryophyta</taxon>
        <taxon>Tracheophyta</taxon>
        <taxon>Spermatophyta</taxon>
        <taxon>Magnoliopsida</taxon>
        <taxon>eudicotyledons</taxon>
        <taxon>Gunneridae</taxon>
        <taxon>Pentapetalae</taxon>
        <taxon>asterids</taxon>
        <taxon>campanulids</taxon>
        <taxon>Asterales</taxon>
        <taxon>Asteraceae</taxon>
        <taxon>Asteroideae</taxon>
        <taxon>Anthemideae</taxon>
        <taxon>Anthemidinae</taxon>
        <taxon>Tanacetum</taxon>
    </lineage>
</organism>
<accession>A0ABQ5AGB0</accession>
<dbReference type="SUPFAM" id="SSF53098">
    <property type="entry name" value="Ribonuclease H-like"/>
    <property type="match status" value="1"/>
</dbReference>
<dbReference type="InterPro" id="IPR013103">
    <property type="entry name" value="RVT_2"/>
</dbReference>
<dbReference type="Proteomes" id="UP001151760">
    <property type="component" value="Unassembled WGS sequence"/>
</dbReference>
<dbReference type="Pfam" id="PF07727">
    <property type="entry name" value="RVT_2"/>
    <property type="match status" value="1"/>
</dbReference>
<feature type="compositionally biased region" description="Polar residues" evidence="3">
    <location>
        <begin position="544"/>
        <end position="569"/>
    </location>
</feature>
<dbReference type="CDD" id="cd09272">
    <property type="entry name" value="RNase_HI_RT_Ty1"/>
    <property type="match status" value="1"/>
</dbReference>